<dbReference type="PANTHER" id="PTHR45080:SF8">
    <property type="entry name" value="IG-LIKE DOMAIN-CONTAINING PROTEIN"/>
    <property type="match status" value="1"/>
</dbReference>
<dbReference type="InterPro" id="IPR003599">
    <property type="entry name" value="Ig_sub"/>
</dbReference>
<dbReference type="PANTHER" id="PTHR45080">
    <property type="entry name" value="CONTACTIN 5"/>
    <property type="match status" value="1"/>
</dbReference>
<feature type="domain" description="Ig-like" evidence="7">
    <location>
        <begin position="594"/>
        <end position="685"/>
    </location>
</feature>
<feature type="domain" description="Ig-like" evidence="7">
    <location>
        <begin position="688"/>
        <end position="777"/>
    </location>
</feature>
<evidence type="ECO:0000256" key="3">
    <source>
        <dbReference type="ARBA" id="ARBA00022729"/>
    </source>
</evidence>
<dbReference type="InterPro" id="IPR013098">
    <property type="entry name" value="Ig_I-set"/>
</dbReference>
<dbReference type="CDD" id="cd00096">
    <property type="entry name" value="Ig"/>
    <property type="match status" value="1"/>
</dbReference>
<dbReference type="Pfam" id="PF07679">
    <property type="entry name" value="I-set"/>
    <property type="match status" value="4"/>
</dbReference>
<dbReference type="KEGG" id="bmor:101737476"/>
<dbReference type="AlphaFoldDB" id="A0A8R2M1R1"/>
<dbReference type="GO" id="GO:0050808">
    <property type="term" value="P:synapse organization"/>
    <property type="evidence" value="ECO:0007669"/>
    <property type="project" value="TreeGrafter"/>
</dbReference>
<dbReference type="InterPro" id="IPR056861">
    <property type="entry name" value="HMCN1-like_VWA"/>
</dbReference>
<dbReference type="PROSITE" id="PS50835">
    <property type="entry name" value="IG_LIKE"/>
    <property type="match status" value="5"/>
</dbReference>
<keyword evidence="4" id="KW-1015">Disulfide bond</keyword>
<feature type="domain" description="Ig-like" evidence="7">
    <location>
        <begin position="406"/>
        <end position="494"/>
    </location>
</feature>
<proteinExistence type="predicted"/>
<dbReference type="GO" id="GO:0007156">
    <property type="term" value="P:homophilic cell adhesion via plasma membrane adhesion molecules"/>
    <property type="evidence" value="ECO:0007669"/>
    <property type="project" value="TreeGrafter"/>
</dbReference>
<name>A0A8R2M1R1_BOMMO</name>
<dbReference type="GO" id="GO:0005886">
    <property type="term" value="C:plasma membrane"/>
    <property type="evidence" value="ECO:0007669"/>
    <property type="project" value="TreeGrafter"/>
</dbReference>
<evidence type="ECO:0000256" key="6">
    <source>
        <dbReference type="SAM" id="SignalP"/>
    </source>
</evidence>
<evidence type="ECO:0000259" key="7">
    <source>
        <dbReference type="PROSITE" id="PS50835"/>
    </source>
</evidence>
<dbReference type="InterPro" id="IPR036465">
    <property type="entry name" value="vWFA_dom_sf"/>
</dbReference>
<dbReference type="InterPro" id="IPR013783">
    <property type="entry name" value="Ig-like_fold"/>
</dbReference>
<dbReference type="InterPro" id="IPR003598">
    <property type="entry name" value="Ig_sub2"/>
</dbReference>
<dbReference type="RefSeq" id="XP_037871384.1">
    <property type="nucleotide sequence ID" value="XM_038015456.2"/>
</dbReference>
<reference evidence="8" key="2">
    <citation type="submission" date="2022-06" db="UniProtKB">
        <authorList>
            <consortium name="EnsemblMetazoa"/>
        </authorList>
    </citation>
    <scope>IDENTIFICATION</scope>
    <source>
        <strain evidence="8">p50T (Dazao)</strain>
    </source>
</reference>
<organism evidence="8 9">
    <name type="scientific">Bombyx mori</name>
    <name type="common">Silk moth</name>
    <dbReference type="NCBI Taxonomy" id="7091"/>
    <lineage>
        <taxon>Eukaryota</taxon>
        <taxon>Metazoa</taxon>
        <taxon>Ecdysozoa</taxon>
        <taxon>Arthropoda</taxon>
        <taxon>Hexapoda</taxon>
        <taxon>Insecta</taxon>
        <taxon>Pterygota</taxon>
        <taxon>Neoptera</taxon>
        <taxon>Endopterygota</taxon>
        <taxon>Lepidoptera</taxon>
        <taxon>Glossata</taxon>
        <taxon>Ditrysia</taxon>
        <taxon>Bombycoidea</taxon>
        <taxon>Bombycidae</taxon>
        <taxon>Bombycinae</taxon>
        <taxon>Bombyx</taxon>
    </lineage>
</organism>
<dbReference type="SMART" id="SM00408">
    <property type="entry name" value="IGc2"/>
    <property type="match status" value="5"/>
</dbReference>
<dbReference type="GO" id="GO:0032991">
    <property type="term" value="C:protein-containing complex"/>
    <property type="evidence" value="ECO:0007669"/>
    <property type="project" value="UniProtKB-ARBA"/>
</dbReference>
<feature type="signal peptide" evidence="6">
    <location>
        <begin position="1"/>
        <end position="21"/>
    </location>
</feature>
<accession>A0A8R2M1R1</accession>
<dbReference type="GO" id="GO:0008046">
    <property type="term" value="F:axon guidance receptor activity"/>
    <property type="evidence" value="ECO:0007669"/>
    <property type="project" value="TreeGrafter"/>
</dbReference>
<sequence length="870" mass="97821">MSRKYFNILLLFIIMITEVTCKSFTVVIDTTESMDDEINIIKANIGEVVRNLNNKSTVSDYILVPFNDPDVGTALITRTADDFICSLTTLTTSGGKDCPENSLAGIEHALRVSDPESTIYVFTDAYPKNYGNMPSVLDLCTNKYSQVHIILTGVCYMSARNSAGRLDLYYEVARACGGVVLQFESAHNLRQAFSYINELNRNAWNEVIVHDNIRGQKQINFLLNRYSKDAMVVVYGGTVQLQIQDEKGLIVTLDRIIDTRNVQMFRIEPKQGKYCMFIRTHEVVSVTLYIKSDLVFCFGFSPKYPKSLEETSTRPMAGRSNYILISVVDTKIRLVSLEMKCGNMTTVISFEYTTNERYYTSRAFVDPNRLCRITAIGEDENSQGFIGATKLLKPQEQVSNISALKPTVVIIDPEYTLFDFGTDVSLTCKIKGHPEPVVKWEDDDGHLHPSELILLELPSTYISYVTITNITRNMTISCKAENTEGSSETSLHVYINKTFTFDIVQTPSDITIEYGEEDTVFCEVSAYPEATTKWYHNNSEIVSSQNLQLIPDDNAMVIKNMTLDYTGDYKCVVENVANKKEFDFVISISGLESPQIEINTREIVLRPGDSAELNCRILKGNPAPLITWQHKSADEFASDELPEYSIIVGNKLRILSIKKEHEGIYRCTAVNLMGESSAEVTLKVQFAPVIKDDVIYPQTVPVKEGDNVELPCDVTASPEAVVRWEMSQDDVIIPLDQRHVTDDQNTHRFTALWRDSGHYHCIAENALGTAKKTILVNVLVAPYIETPQSKTLTVRSGSTVKLACNVLYGNPAPSLKWKFINKDSTSRILRNNRTSSLTLNNVNKLNEGSYMCIVDNALGSDRIKYQLKVE</sequence>
<dbReference type="GO" id="GO:0030424">
    <property type="term" value="C:axon"/>
    <property type="evidence" value="ECO:0007669"/>
    <property type="project" value="TreeGrafter"/>
</dbReference>
<keyword evidence="2" id="KW-0964">Secreted</keyword>
<keyword evidence="5" id="KW-0393">Immunoglobulin domain</keyword>
<evidence type="ECO:0000313" key="9">
    <source>
        <dbReference type="Proteomes" id="UP000005204"/>
    </source>
</evidence>
<evidence type="ECO:0000256" key="1">
    <source>
        <dbReference type="ARBA" id="ARBA00004613"/>
    </source>
</evidence>
<dbReference type="EnsemblMetazoa" id="XM_038015456.1">
    <property type="protein sequence ID" value="XP_037871384.1"/>
    <property type="gene ID" value="LOC101737476"/>
</dbReference>
<keyword evidence="3 6" id="KW-0732">Signal</keyword>
<reference evidence="9" key="1">
    <citation type="journal article" date="2008" name="Insect Biochem. Mol. Biol.">
        <title>The genome of a lepidopteran model insect, the silkworm Bombyx mori.</title>
        <authorList>
            <consortium name="International Silkworm Genome Consortium"/>
        </authorList>
    </citation>
    <scope>NUCLEOTIDE SEQUENCE [LARGE SCALE GENOMIC DNA]</scope>
    <source>
        <strain evidence="9">p50T</strain>
    </source>
</reference>
<dbReference type="InterPro" id="IPR007110">
    <property type="entry name" value="Ig-like_dom"/>
</dbReference>
<dbReference type="Gene3D" id="3.40.50.410">
    <property type="entry name" value="von Willebrand factor, type A domain"/>
    <property type="match status" value="1"/>
</dbReference>
<dbReference type="GO" id="GO:0043025">
    <property type="term" value="C:neuronal cell body"/>
    <property type="evidence" value="ECO:0007669"/>
    <property type="project" value="TreeGrafter"/>
</dbReference>
<comment type="subcellular location">
    <subcellularLocation>
        <location evidence="1">Secreted</location>
    </subcellularLocation>
</comment>
<feature type="domain" description="Ig-like" evidence="7">
    <location>
        <begin position="782"/>
        <end position="870"/>
    </location>
</feature>
<dbReference type="Gene3D" id="2.60.40.10">
    <property type="entry name" value="Immunoglobulins"/>
    <property type="match status" value="5"/>
</dbReference>
<feature type="domain" description="Ig-like" evidence="7">
    <location>
        <begin position="501"/>
        <end position="583"/>
    </location>
</feature>
<dbReference type="GeneID" id="101737476"/>
<feature type="chain" id="PRO_5035799045" description="Ig-like domain-containing protein" evidence="6">
    <location>
        <begin position="22"/>
        <end position="870"/>
    </location>
</feature>
<dbReference type="SUPFAM" id="SSF48726">
    <property type="entry name" value="Immunoglobulin"/>
    <property type="match status" value="5"/>
</dbReference>
<evidence type="ECO:0000256" key="5">
    <source>
        <dbReference type="ARBA" id="ARBA00023319"/>
    </source>
</evidence>
<evidence type="ECO:0000313" key="8">
    <source>
        <dbReference type="EnsemblMetazoa" id="XP_037871384.1"/>
    </source>
</evidence>
<dbReference type="SMART" id="SM00409">
    <property type="entry name" value="IG"/>
    <property type="match status" value="5"/>
</dbReference>
<protein>
    <recommendedName>
        <fullName evidence="7">Ig-like domain-containing protein</fullName>
    </recommendedName>
</protein>
<evidence type="ECO:0000256" key="2">
    <source>
        <dbReference type="ARBA" id="ARBA00022525"/>
    </source>
</evidence>
<dbReference type="Pfam" id="PF13927">
    <property type="entry name" value="Ig_3"/>
    <property type="match status" value="1"/>
</dbReference>
<dbReference type="Pfam" id="PF25106">
    <property type="entry name" value="VWA_4"/>
    <property type="match status" value="1"/>
</dbReference>
<dbReference type="InterPro" id="IPR036179">
    <property type="entry name" value="Ig-like_dom_sf"/>
</dbReference>
<keyword evidence="9" id="KW-1185">Reference proteome</keyword>
<evidence type="ECO:0000256" key="4">
    <source>
        <dbReference type="ARBA" id="ARBA00023157"/>
    </source>
</evidence>
<dbReference type="SUPFAM" id="SSF53300">
    <property type="entry name" value="vWA-like"/>
    <property type="match status" value="1"/>
</dbReference>
<dbReference type="Proteomes" id="UP000005204">
    <property type="component" value="Unassembled WGS sequence"/>
</dbReference>
<dbReference type="InterPro" id="IPR050958">
    <property type="entry name" value="Cell_Adh-Cytoskel_Orgn"/>
</dbReference>